<evidence type="ECO:0000313" key="4">
    <source>
        <dbReference type="Proteomes" id="UP000319865"/>
    </source>
</evidence>
<gene>
    <name evidence="3" type="ORF">FHU33_3881</name>
</gene>
<sequence length="95" mass="10015">MTDPQKPRSQPEYERGLPDYHDPTAGFAGARPAQSALTLRLVLAVFGLVVCIAGGLAWLATDLPTWPGVVLLVLGAVAAVDIVVIVRRKARGEPG</sequence>
<dbReference type="InterPro" id="IPR045924">
    <property type="entry name" value="DUF6343"/>
</dbReference>
<feature type="compositionally biased region" description="Basic and acidic residues" evidence="1">
    <location>
        <begin position="1"/>
        <end position="22"/>
    </location>
</feature>
<comment type="caution">
    <text evidence="3">The sequence shown here is derived from an EMBL/GenBank/DDBJ whole genome shotgun (WGS) entry which is preliminary data.</text>
</comment>
<feature type="region of interest" description="Disordered" evidence="1">
    <location>
        <begin position="1"/>
        <end position="26"/>
    </location>
</feature>
<dbReference type="AlphaFoldDB" id="A0A543PJY9"/>
<organism evidence="3 4">
    <name type="scientific">Blastococcus colisei</name>
    <dbReference type="NCBI Taxonomy" id="1564162"/>
    <lineage>
        <taxon>Bacteria</taxon>
        <taxon>Bacillati</taxon>
        <taxon>Actinomycetota</taxon>
        <taxon>Actinomycetes</taxon>
        <taxon>Geodermatophilales</taxon>
        <taxon>Geodermatophilaceae</taxon>
        <taxon>Blastococcus</taxon>
    </lineage>
</organism>
<dbReference type="OrthoDB" id="3576268at2"/>
<evidence type="ECO:0000313" key="3">
    <source>
        <dbReference type="EMBL" id="TQN44379.1"/>
    </source>
</evidence>
<evidence type="ECO:0000256" key="1">
    <source>
        <dbReference type="SAM" id="MobiDB-lite"/>
    </source>
</evidence>
<dbReference type="RefSeq" id="WP_142026803.1">
    <property type="nucleotide sequence ID" value="NZ_VFQE01000001.1"/>
</dbReference>
<dbReference type="Pfam" id="PF19870">
    <property type="entry name" value="DUF6343"/>
    <property type="match status" value="1"/>
</dbReference>
<dbReference type="EMBL" id="VFQE01000001">
    <property type="protein sequence ID" value="TQN44379.1"/>
    <property type="molecule type" value="Genomic_DNA"/>
</dbReference>
<reference evidence="3 4" key="1">
    <citation type="submission" date="2019-06" db="EMBL/GenBank/DDBJ databases">
        <title>Sequencing the genomes of 1000 actinobacteria strains.</title>
        <authorList>
            <person name="Klenk H.-P."/>
        </authorList>
    </citation>
    <scope>NUCLEOTIDE SEQUENCE [LARGE SCALE GENOMIC DNA]</scope>
    <source>
        <strain evidence="3 4">DSM 46837</strain>
    </source>
</reference>
<keyword evidence="4" id="KW-1185">Reference proteome</keyword>
<feature type="transmembrane region" description="Helical" evidence="2">
    <location>
        <begin position="66"/>
        <end position="86"/>
    </location>
</feature>
<proteinExistence type="predicted"/>
<dbReference type="Proteomes" id="UP000319865">
    <property type="component" value="Unassembled WGS sequence"/>
</dbReference>
<keyword evidence="2" id="KW-0472">Membrane</keyword>
<name>A0A543PJY9_9ACTN</name>
<feature type="transmembrane region" description="Helical" evidence="2">
    <location>
        <begin position="41"/>
        <end position="60"/>
    </location>
</feature>
<keyword evidence="2" id="KW-1133">Transmembrane helix</keyword>
<protein>
    <submittedName>
        <fullName evidence="3">Uncharacterized protein</fullName>
    </submittedName>
</protein>
<accession>A0A543PJY9</accession>
<keyword evidence="2" id="KW-0812">Transmembrane</keyword>
<evidence type="ECO:0000256" key="2">
    <source>
        <dbReference type="SAM" id="Phobius"/>
    </source>
</evidence>